<dbReference type="AlphaFoldDB" id="A0A7S1UMQ6"/>
<protein>
    <submittedName>
        <fullName evidence="1">Uncharacterized protein</fullName>
    </submittedName>
</protein>
<proteinExistence type="predicted"/>
<reference evidence="1" key="1">
    <citation type="submission" date="2021-01" db="EMBL/GenBank/DDBJ databases">
        <authorList>
            <person name="Corre E."/>
            <person name="Pelletier E."/>
            <person name="Niang G."/>
            <person name="Scheremetjew M."/>
            <person name="Finn R."/>
            <person name="Kale V."/>
            <person name="Holt S."/>
            <person name="Cochrane G."/>
            <person name="Meng A."/>
            <person name="Brown T."/>
            <person name="Cohen L."/>
        </authorList>
    </citation>
    <scope>NUCLEOTIDE SEQUENCE</scope>
    <source>
        <strain evidence="1">CCMP 410</strain>
    </source>
</reference>
<accession>A0A7S1UMQ6</accession>
<gene>
    <name evidence="1" type="ORF">GOCE00092_LOCUS1585</name>
</gene>
<sequence length="110" mass="12284">MFETEFTVAFCLIQTEGKQASCGLPAYCQPSCSVVRIHRCALLPWSIHPSAHPRFNGHHVHPPTVQRSSCQVVRLLCPAFHVSVNLRLRDREVGLLLRSAGECVIQHKAT</sequence>
<evidence type="ECO:0000313" key="1">
    <source>
        <dbReference type="EMBL" id="CAD9272678.1"/>
    </source>
</evidence>
<name>A0A7S1UMQ6_9STRA</name>
<dbReference type="EMBL" id="HBGK01002933">
    <property type="protein sequence ID" value="CAD9272678.1"/>
    <property type="molecule type" value="Transcribed_RNA"/>
</dbReference>
<organism evidence="1">
    <name type="scientific">Grammatophora oceanica</name>
    <dbReference type="NCBI Taxonomy" id="210454"/>
    <lineage>
        <taxon>Eukaryota</taxon>
        <taxon>Sar</taxon>
        <taxon>Stramenopiles</taxon>
        <taxon>Ochrophyta</taxon>
        <taxon>Bacillariophyta</taxon>
        <taxon>Fragilariophyceae</taxon>
        <taxon>Fragilariophycidae</taxon>
        <taxon>Rhabdonematales</taxon>
        <taxon>Grammatophoraceae</taxon>
        <taxon>Grammatophora</taxon>
    </lineage>
</organism>